<proteinExistence type="predicted"/>
<dbReference type="Proteomes" id="UP000828048">
    <property type="component" value="Chromosome 1"/>
</dbReference>
<protein>
    <submittedName>
        <fullName evidence="1">Uncharacterized protein</fullName>
    </submittedName>
</protein>
<keyword evidence="2" id="KW-1185">Reference proteome</keyword>
<reference evidence="1 2" key="1">
    <citation type="journal article" date="2021" name="Hortic Res">
        <title>High-quality reference genome and annotation aids understanding of berry development for evergreen blueberry (Vaccinium darrowii).</title>
        <authorList>
            <person name="Yu J."/>
            <person name="Hulse-Kemp A.M."/>
            <person name="Babiker E."/>
            <person name="Staton M."/>
        </authorList>
    </citation>
    <scope>NUCLEOTIDE SEQUENCE [LARGE SCALE GENOMIC DNA]</scope>
    <source>
        <strain evidence="2">cv. NJ 8807/NJ 8810</strain>
        <tissue evidence="1">Young leaf</tissue>
    </source>
</reference>
<sequence length="210" mass="23896">MTAIGWNRRRRPEINPGLQPTSAQRWLRNTWLQKMDEQCSSICVHYSPTTMDPSQHSHNPIHPNLYETVRDRRVEDLDQYTDLFDTQLTPNHNTIHHVATHFVKLEERHHDIVQSLIECAKELDHVDPESAIGTRLEILMTSNVYGDTALHLEVQAGDAEIVSLLVAKDPNFQHPSNKAEETPVYLVVERHGGGSMVESILASSTSLHRS</sequence>
<comment type="caution">
    <text evidence="1">The sequence shown here is derived from an EMBL/GenBank/DDBJ whole genome shotgun (WGS) entry which is preliminary data.</text>
</comment>
<evidence type="ECO:0000313" key="2">
    <source>
        <dbReference type="Proteomes" id="UP000828048"/>
    </source>
</evidence>
<dbReference type="EMBL" id="CM037151">
    <property type="protein sequence ID" value="KAH7844427.1"/>
    <property type="molecule type" value="Genomic_DNA"/>
</dbReference>
<name>A0ACB7XTS8_9ERIC</name>
<gene>
    <name evidence="1" type="ORF">Vadar_027868</name>
</gene>
<accession>A0ACB7XTS8</accession>
<organism evidence="1 2">
    <name type="scientific">Vaccinium darrowii</name>
    <dbReference type="NCBI Taxonomy" id="229202"/>
    <lineage>
        <taxon>Eukaryota</taxon>
        <taxon>Viridiplantae</taxon>
        <taxon>Streptophyta</taxon>
        <taxon>Embryophyta</taxon>
        <taxon>Tracheophyta</taxon>
        <taxon>Spermatophyta</taxon>
        <taxon>Magnoliopsida</taxon>
        <taxon>eudicotyledons</taxon>
        <taxon>Gunneridae</taxon>
        <taxon>Pentapetalae</taxon>
        <taxon>asterids</taxon>
        <taxon>Ericales</taxon>
        <taxon>Ericaceae</taxon>
        <taxon>Vaccinioideae</taxon>
        <taxon>Vaccinieae</taxon>
        <taxon>Vaccinium</taxon>
    </lineage>
</organism>
<evidence type="ECO:0000313" key="1">
    <source>
        <dbReference type="EMBL" id="KAH7844427.1"/>
    </source>
</evidence>